<dbReference type="Gene3D" id="1.25.70.10">
    <property type="entry name" value="Transcription termination factor 3, mitochondrial"/>
    <property type="match status" value="1"/>
</dbReference>
<dbReference type="GO" id="GO:0006353">
    <property type="term" value="P:DNA-templated transcription termination"/>
    <property type="evidence" value="ECO:0007669"/>
    <property type="project" value="UniProtKB-KW"/>
</dbReference>
<sequence>MLFITFLNFDGMLFKAQRVLRIRTRWMSYGKCLFLQLIPKQPNVLSYDVENRIKPLIEYLISIGIASEDVPGVIAARPNLLGLDVENNLKRMVDYLVYDGKTKEEVLDFVTKTL</sequence>
<organism evidence="4 5">
    <name type="scientific">Cymbomonas tetramitiformis</name>
    <dbReference type="NCBI Taxonomy" id="36881"/>
    <lineage>
        <taxon>Eukaryota</taxon>
        <taxon>Viridiplantae</taxon>
        <taxon>Chlorophyta</taxon>
        <taxon>Pyramimonadophyceae</taxon>
        <taxon>Pyramimonadales</taxon>
        <taxon>Pyramimonadaceae</taxon>
        <taxon>Cymbomonas</taxon>
    </lineage>
</organism>
<comment type="similarity">
    <text evidence="1">Belongs to the mTERF family.</text>
</comment>
<dbReference type="EMBL" id="LGRX02014544">
    <property type="protein sequence ID" value="KAK3264444.1"/>
    <property type="molecule type" value="Genomic_DNA"/>
</dbReference>
<reference evidence="4 5" key="1">
    <citation type="journal article" date="2015" name="Genome Biol. Evol.">
        <title>Comparative Genomics of a Bacterivorous Green Alga Reveals Evolutionary Causalities and Consequences of Phago-Mixotrophic Mode of Nutrition.</title>
        <authorList>
            <person name="Burns J.A."/>
            <person name="Paasch A."/>
            <person name="Narechania A."/>
            <person name="Kim E."/>
        </authorList>
    </citation>
    <scope>NUCLEOTIDE SEQUENCE [LARGE SCALE GENOMIC DNA]</scope>
    <source>
        <strain evidence="4 5">PLY_AMNH</strain>
    </source>
</reference>
<keyword evidence="2" id="KW-0806">Transcription termination</keyword>
<evidence type="ECO:0000313" key="5">
    <source>
        <dbReference type="Proteomes" id="UP001190700"/>
    </source>
</evidence>
<accession>A0AAE0FRB5</accession>
<keyword evidence="2" id="KW-0804">Transcription</keyword>
<keyword evidence="5" id="KW-1185">Reference proteome</keyword>
<name>A0AAE0FRB5_9CHLO</name>
<dbReference type="Proteomes" id="UP001190700">
    <property type="component" value="Unassembled WGS sequence"/>
</dbReference>
<protein>
    <submittedName>
        <fullName evidence="4">Uncharacterized protein</fullName>
    </submittedName>
</protein>
<evidence type="ECO:0000256" key="2">
    <source>
        <dbReference type="ARBA" id="ARBA00022472"/>
    </source>
</evidence>
<dbReference type="SMART" id="SM00733">
    <property type="entry name" value="Mterf"/>
    <property type="match status" value="2"/>
</dbReference>
<keyword evidence="2" id="KW-0805">Transcription regulation</keyword>
<comment type="caution">
    <text evidence="4">The sequence shown here is derived from an EMBL/GenBank/DDBJ whole genome shotgun (WGS) entry which is preliminary data.</text>
</comment>
<proteinExistence type="inferred from homology"/>
<dbReference type="InterPro" id="IPR003690">
    <property type="entry name" value="MTERF"/>
</dbReference>
<evidence type="ECO:0000256" key="3">
    <source>
        <dbReference type="ARBA" id="ARBA00022946"/>
    </source>
</evidence>
<dbReference type="InterPro" id="IPR038538">
    <property type="entry name" value="MTERF_sf"/>
</dbReference>
<evidence type="ECO:0000256" key="1">
    <source>
        <dbReference type="ARBA" id="ARBA00007692"/>
    </source>
</evidence>
<dbReference type="Pfam" id="PF02536">
    <property type="entry name" value="mTERF"/>
    <property type="match status" value="1"/>
</dbReference>
<dbReference type="GO" id="GO:0003676">
    <property type="term" value="F:nucleic acid binding"/>
    <property type="evidence" value="ECO:0007669"/>
    <property type="project" value="InterPro"/>
</dbReference>
<dbReference type="AlphaFoldDB" id="A0AAE0FRB5"/>
<evidence type="ECO:0000313" key="4">
    <source>
        <dbReference type="EMBL" id="KAK3264444.1"/>
    </source>
</evidence>
<keyword evidence="3" id="KW-0809">Transit peptide</keyword>
<gene>
    <name evidence="4" type="ORF">CYMTET_26816</name>
</gene>